<reference evidence="9" key="1">
    <citation type="submission" date="2011-05" db="EMBL/GenBank/DDBJ databases">
        <authorList>
            <person name="Richards S.R."/>
            <person name="Qu J."/>
            <person name="Jiang H."/>
            <person name="Jhangiani S.N."/>
            <person name="Agravi P."/>
            <person name="Goodspeed R."/>
            <person name="Gross S."/>
            <person name="Mandapat C."/>
            <person name="Jackson L."/>
            <person name="Mathew T."/>
            <person name="Pu L."/>
            <person name="Thornton R."/>
            <person name="Saada N."/>
            <person name="Wilczek-Boney K.B."/>
            <person name="Lee S."/>
            <person name="Kovar C."/>
            <person name="Wu Y."/>
            <person name="Scherer S.E."/>
            <person name="Worley K.C."/>
            <person name="Muzny D.M."/>
            <person name="Gibbs R."/>
        </authorList>
    </citation>
    <scope>NUCLEOTIDE SEQUENCE</scope>
    <source>
        <strain evidence="9">Brora</strain>
    </source>
</reference>
<dbReference type="SUPFAM" id="SSF81901">
    <property type="entry name" value="HCP-like"/>
    <property type="match status" value="1"/>
</dbReference>
<feature type="domain" description="MYND-type" evidence="7">
    <location>
        <begin position="875"/>
        <end position="914"/>
    </location>
</feature>
<dbReference type="PROSITE" id="PS50005">
    <property type="entry name" value="TPR"/>
    <property type="match status" value="1"/>
</dbReference>
<feature type="repeat" description="TPR" evidence="6">
    <location>
        <begin position="98"/>
        <end position="131"/>
    </location>
</feature>
<evidence type="ECO:0000256" key="5">
    <source>
        <dbReference type="PROSITE-ProRule" id="PRU00134"/>
    </source>
</evidence>
<dbReference type="SMART" id="SM00671">
    <property type="entry name" value="SEL1"/>
    <property type="match status" value="4"/>
</dbReference>
<dbReference type="InterPro" id="IPR011990">
    <property type="entry name" value="TPR-like_helical_dom_sf"/>
</dbReference>
<evidence type="ECO:0000256" key="4">
    <source>
        <dbReference type="ARBA" id="ARBA00038101"/>
    </source>
</evidence>
<name>T1J235_STRMM</name>
<dbReference type="AlphaFoldDB" id="T1J235"/>
<dbReference type="Pfam" id="PF08238">
    <property type="entry name" value="Sel1"/>
    <property type="match status" value="4"/>
</dbReference>
<dbReference type="InterPro" id="IPR006597">
    <property type="entry name" value="Sel1-like"/>
</dbReference>
<sequence length="917" mass="106598">MDMDNPSSKSSSGVDTINQLEMMNLGNKFYKEQKCIDAVAVYTQSITIHRCKIEWALLYTNRSAAYLGLENDILFFKRKMEMAKDDIKNAIELCPTWFQAHYRMGCFYEKLNNNEKAAKHFEIASILDPNNIELNNKLIHVMALIKPDNDFDVKYTKDEFLKIEAANRILGGSHWTAWKGYCYLKGIQVEKNYKMAAKLFADCEKDNDEFAMINLAHMYSMGLGVKKDTKMHIQLLRKAASRPLIQTNGEINKAVIKAEFLLGCAYQKSIGVFGEEEEAIVWYKRASDHGCANSPYNLGSLYLKGSSVEKNEEMAVYYWQLAADRNFVAACEALSQYYFSYDFDPDGALQWHRRFMTQSKIDVADSFFECNVANLRQQVDSRFICAWEVNKGVYTEGLSLRDRRRRFGKANSPNFDKLERQCIERAKRYFGNMTSSMDEFDIDHYPFPFKLSVLKDYTSDTARRIKQAVIHFSKAIKHLKTSRKLEFLVKINIVNELSECLRLEPLVVQWDEPDREIIAGIVDEIWIDMMAHQNRLVKTTCEIQILICYVYFHLSSLLEMKILLKASIGKYPEEFYFYSMFLSILLSLEDYEEGVEQAELALKRFPYNCELLLHRAKHVQGLGKNMCQVIESFEDFLSVAEPDHPEVPAVYYEIALVYSNLKMLHQHSVILDEVRDYYQMGMEAEKMQLPCFLPYKRDKHFEMLIQILSASADFGLVQVESKLTDPLRVEVVKNFREKLTANRKLKMTNCSKSNKKFQLKRFTPPNIAEIKLITFIEMDRSEMTYENFYLSITVVEDYFITDSIQLLLEDNNSDVMQAAVYNITMDWTVGGKFAYGSKIVIMNPYMSTNTDGKRMLIVEEPNSLIFMSGVSLKFCRFCRKPNADRRCSKCKKAFYCSQECFNSDWKVMNHKLICICQ</sequence>
<dbReference type="SUPFAM" id="SSF48452">
    <property type="entry name" value="TPR-like"/>
    <property type="match status" value="2"/>
</dbReference>
<dbReference type="InterPro" id="IPR019734">
    <property type="entry name" value="TPR_rpt"/>
</dbReference>
<dbReference type="EMBL" id="JH431795">
    <property type="status" value="NOT_ANNOTATED_CDS"/>
    <property type="molecule type" value="Genomic_DNA"/>
</dbReference>
<evidence type="ECO:0000256" key="2">
    <source>
        <dbReference type="ARBA" id="ARBA00022771"/>
    </source>
</evidence>
<comment type="similarity">
    <text evidence="4">Belongs to the sel-1 family.</text>
</comment>
<accession>T1J235</accession>
<dbReference type="Gene3D" id="6.10.140.2220">
    <property type="match status" value="1"/>
</dbReference>
<keyword evidence="1" id="KW-0479">Metal-binding</keyword>
<dbReference type="SMART" id="SM00028">
    <property type="entry name" value="TPR"/>
    <property type="match status" value="2"/>
</dbReference>
<evidence type="ECO:0000256" key="6">
    <source>
        <dbReference type="PROSITE-ProRule" id="PRU00339"/>
    </source>
</evidence>
<keyword evidence="3" id="KW-0862">Zinc</keyword>
<proteinExistence type="inferred from homology"/>
<keyword evidence="6" id="KW-0802">TPR repeat</keyword>
<evidence type="ECO:0000313" key="8">
    <source>
        <dbReference type="EnsemblMetazoa" id="SMAR007611-PA"/>
    </source>
</evidence>
<dbReference type="Gene3D" id="1.25.40.10">
    <property type="entry name" value="Tetratricopeptide repeat domain"/>
    <property type="match status" value="3"/>
</dbReference>
<dbReference type="InterPro" id="IPR050767">
    <property type="entry name" value="Sel1_AlgK"/>
</dbReference>
<protein>
    <recommendedName>
        <fullName evidence="7">MYND-type domain-containing protein</fullName>
    </recommendedName>
</protein>
<dbReference type="HOGENOM" id="CLU_288260_0_0_1"/>
<dbReference type="InterPro" id="IPR002893">
    <property type="entry name" value="Znf_MYND"/>
</dbReference>
<dbReference type="PANTHER" id="PTHR11102">
    <property type="entry name" value="SEL-1-LIKE PROTEIN"/>
    <property type="match status" value="1"/>
</dbReference>
<dbReference type="PROSITE" id="PS50865">
    <property type="entry name" value="ZF_MYND_2"/>
    <property type="match status" value="1"/>
</dbReference>
<organism evidence="8 9">
    <name type="scientific">Strigamia maritima</name>
    <name type="common">European centipede</name>
    <name type="synonym">Geophilus maritimus</name>
    <dbReference type="NCBI Taxonomy" id="126957"/>
    <lineage>
        <taxon>Eukaryota</taxon>
        <taxon>Metazoa</taxon>
        <taxon>Ecdysozoa</taxon>
        <taxon>Arthropoda</taxon>
        <taxon>Myriapoda</taxon>
        <taxon>Chilopoda</taxon>
        <taxon>Pleurostigmophora</taxon>
        <taxon>Geophilomorpha</taxon>
        <taxon>Linotaeniidae</taxon>
        <taxon>Strigamia</taxon>
    </lineage>
</organism>
<dbReference type="GO" id="GO:0008270">
    <property type="term" value="F:zinc ion binding"/>
    <property type="evidence" value="ECO:0007669"/>
    <property type="project" value="UniProtKB-KW"/>
</dbReference>
<dbReference type="Proteomes" id="UP000014500">
    <property type="component" value="Unassembled WGS sequence"/>
</dbReference>
<dbReference type="PANTHER" id="PTHR11102:SF160">
    <property type="entry name" value="ERAD-ASSOCIATED E3 UBIQUITIN-PROTEIN LIGASE COMPONENT HRD3"/>
    <property type="match status" value="1"/>
</dbReference>
<reference evidence="8" key="2">
    <citation type="submission" date="2015-02" db="UniProtKB">
        <authorList>
            <consortium name="EnsemblMetazoa"/>
        </authorList>
    </citation>
    <scope>IDENTIFICATION</scope>
</reference>
<dbReference type="Pfam" id="PF01753">
    <property type="entry name" value="zf-MYND"/>
    <property type="match status" value="1"/>
</dbReference>
<keyword evidence="2 5" id="KW-0863">Zinc-finger</keyword>
<evidence type="ECO:0000256" key="3">
    <source>
        <dbReference type="ARBA" id="ARBA00022833"/>
    </source>
</evidence>
<evidence type="ECO:0000256" key="1">
    <source>
        <dbReference type="ARBA" id="ARBA00022723"/>
    </source>
</evidence>
<dbReference type="STRING" id="126957.T1J235"/>
<evidence type="ECO:0000259" key="7">
    <source>
        <dbReference type="PROSITE" id="PS50865"/>
    </source>
</evidence>
<dbReference type="PROSITE" id="PS01360">
    <property type="entry name" value="ZF_MYND_1"/>
    <property type="match status" value="1"/>
</dbReference>
<keyword evidence="9" id="KW-1185">Reference proteome</keyword>
<dbReference type="EnsemblMetazoa" id="SMAR007611-RA">
    <property type="protein sequence ID" value="SMAR007611-PA"/>
    <property type="gene ID" value="SMAR007611"/>
</dbReference>
<dbReference type="PhylomeDB" id="T1J235"/>
<dbReference type="SUPFAM" id="SSF144232">
    <property type="entry name" value="HIT/MYND zinc finger-like"/>
    <property type="match status" value="1"/>
</dbReference>
<dbReference type="eggNOG" id="KOG0548">
    <property type="taxonomic scope" value="Eukaryota"/>
</dbReference>
<evidence type="ECO:0000313" key="9">
    <source>
        <dbReference type="Proteomes" id="UP000014500"/>
    </source>
</evidence>
<dbReference type="Pfam" id="PF13181">
    <property type="entry name" value="TPR_8"/>
    <property type="match status" value="1"/>
</dbReference>